<feature type="region of interest" description="Disordered" evidence="7">
    <location>
        <begin position="1"/>
        <end position="33"/>
    </location>
</feature>
<accession>A0AAV2CMK4</accession>
<feature type="region of interest" description="Disordered" evidence="7">
    <location>
        <begin position="171"/>
        <end position="242"/>
    </location>
</feature>
<evidence type="ECO:0000256" key="1">
    <source>
        <dbReference type="ARBA" id="ARBA00004123"/>
    </source>
</evidence>
<evidence type="ECO:0000313" key="9">
    <source>
        <dbReference type="EMBL" id="CAL1357793.1"/>
    </source>
</evidence>
<feature type="region of interest" description="Disordered" evidence="7">
    <location>
        <begin position="443"/>
        <end position="486"/>
    </location>
</feature>
<keyword evidence="3" id="KW-0238">DNA-binding</keyword>
<comment type="subcellular location">
    <subcellularLocation>
        <location evidence="1">Nucleus</location>
    </subcellularLocation>
</comment>
<keyword evidence="2" id="KW-0805">Transcription regulation</keyword>
<name>A0AAV2CMK4_9ROSI</name>
<dbReference type="AlphaFoldDB" id="A0AAV2CMK4"/>
<evidence type="ECO:0000313" key="10">
    <source>
        <dbReference type="Proteomes" id="UP001497516"/>
    </source>
</evidence>
<evidence type="ECO:0000256" key="7">
    <source>
        <dbReference type="SAM" id="MobiDB-lite"/>
    </source>
</evidence>
<protein>
    <recommendedName>
        <fullName evidence="8">WRKY domain-containing protein</fullName>
    </recommendedName>
</protein>
<feature type="coiled-coil region" evidence="6">
    <location>
        <begin position="43"/>
        <end position="77"/>
    </location>
</feature>
<evidence type="ECO:0000256" key="3">
    <source>
        <dbReference type="ARBA" id="ARBA00023125"/>
    </source>
</evidence>
<dbReference type="SMART" id="SM00774">
    <property type="entry name" value="WRKY"/>
    <property type="match status" value="1"/>
</dbReference>
<gene>
    <name evidence="9" type="ORF">LTRI10_LOCUS5399</name>
</gene>
<feature type="compositionally biased region" description="Basic and acidic residues" evidence="7">
    <location>
        <begin position="188"/>
        <end position="206"/>
    </location>
</feature>
<dbReference type="GO" id="GO:0043565">
    <property type="term" value="F:sequence-specific DNA binding"/>
    <property type="evidence" value="ECO:0007669"/>
    <property type="project" value="InterPro"/>
</dbReference>
<dbReference type="Gene3D" id="2.20.25.80">
    <property type="entry name" value="WRKY domain"/>
    <property type="match status" value="1"/>
</dbReference>
<dbReference type="GO" id="GO:0003700">
    <property type="term" value="F:DNA-binding transcription factor activity"/>
    <property type="evidence" value="ECO:0007669"/>
    <property type="project" value="InterPro"/>
</dbReference>
<sequence length="513" mass="54395">MSTSPAPIVEDKVVPPRSTYDHHHRSSCGVDDAKVNDPKEVVLESARAEMGEVREENEKLKLTLDKMMRDYSSLRRNFLDFLGNQGTATAASSSKMLAAAVDRDDQELSLCLGSGAAAKDDRIQEKSSSTSTATTTTSSSGNNKEEEVKAAGSCSLTLGRGLTVDHDDAKFPVDNLGSSSHRNTKINPRGEEAAKDDKAAAHETWDPSKAPAKRVYSSRDDSHPDQDHEPSQQQQNQTKRARVCVRARCQTPTMNDGCQWRKYGQKIAKGNPCPRAYYRCTVAPSCPVRKQVQRCADDMSILITTYEGTHNHPVPASAAAMVSTTSAAASMLLSGSSTSSPPSQYYTTPSPLFPTITLDLTAPSTTSGAGGLPLFAPPSSSRPLQYFPPSLSFASSSPYPNVTSNNNGSNQQAVLTETLTKALTSDPSFRTVIAAALTSMMSNGASSSSSSPATTGIALQRRDGGSSSLGMGYYSSSSSSSSSSSYLPTTFPFNILNSASVSAAAASNTTTQE</sequence>
<dbReference type="FunFam" id="2.20.25.80:FF:000002">
    <property type="entry name" value="probable WRKY transcription factor 31"/>
    <property type="match status" value="1"/>
</dbReference>
<dbReference type="InterPro" id="IPR036576">
    <property type="entry name" value="WRKY_dom_sf"/>
</dbReference>
<evidence type="ECO:0000259" key="8">
    <source>
        <dbReference type="PROSITE" id="PS50811"/>
    </source>
</evidence>
<dbReference type="Pfam" id="PF03106">
    <property type="entry name" value="WRKY"/>
    <property type="match status" value="1"/>
</dbReference>
<keyword evidence="5" id="KW-0539">Nucleus</keyword>
<keyword evidence="10" id="KW-1185">Reference proteome</keyword>
<dbReference type="EMBL" id="OZ034813">
    <property type="protein sequence ID" value="CAL1357793.1"/>
    <property type="molecule type" value="Genomic_DNA"/>
</dbReference>
<evidence type="ECO:0000256" key="5">
    <source>
        <dbReference type="ARBA" id="ARBA00023242"/>
    </source>
</evidence>
<feature type="domain" description="WRKY" evidence="8">
    <location>
        <begin position="249"/>
        <end position="315"/>
    </location>
</feature>
<keyword evidence="6" id="KW-0175">Coiled coil</keyword>
<dbReference type="GO" id="GO:0005634">
    <property type="term" value="C:nucleus"/>
    <property type="evidence" value="ECO:0007669"/>
    <property type="project" value="UniProtKB-SubCell"/>
</dbReference>
<dbReference type="InterPro" id="IPR044810">
    <property type="entry name" value="WRKY_plant"/>
</dbReference>
<feature type="compositionally biased region" description="Basic and acidic residues" evidence="7">
    <location>
        <begin position="217"/>
        <end position="230"/>
    </location>
</feature>
<dbReference type="PROSITE" id="PS50811">
    <property type="entry name" value="WRKY"/>
    <property type="match status" value="1"/>
</dbReference>
<evidence type="ECO:0000256" key="4">
    <source>
        <dbReference type="ARBA" id="ARBA00023163"/>
    </source>
</evidence>
<dbReference type="PANTHER" id="PTHR31429">
    <property type="entry name" value="WRKY TRANSCRIPTION FACTOR 36-RELATED"/>
    <property type="match status" value="1"/>
</dbReference>
<organism evidence="9 10">
    <name type="scientific">Linum trigynum</name>
    <dbReference type="NCBI Taxonomy" id="586398"/>
    <lineage>
        <taxon>Eukaryota</taxon>
        <taxon>Viridiplantae</taxon>
        <taxon>Streptophyta</taxon>
        <taxon>Embryophyta</taxon>
        <taxon>Tracheophyta</taxon>
        <taxon>Spermatophyta</taxon>
        <taxon>Magnoliopsida</taxon>
        <taxon>eudicotyledons</taxon>
        <taxon>Gunneridae</taxon>
        <taxon>Pentapetalae</taxon>
        <taxon>rosids</taxon>
        <taxon>fabids</taxon>
        <taxon>Malpighiales</taxon>
        <taxon>Linaceae</taxon>
        <taxon>Linum</taxon>
    </lineage>
</organism>
<keyword evidence="4" id="KW-0804">Transcription</keyword>
<evidence type="ECO:0000256" key="6">
    <source>
        <dbReference type="SAM" id="Coils"/>
    </source>
</evidence>
<evidence type="ECO:0000256" key="2">
    <source>
        <dbReference type="ARBA" id="ARBA00023015"/>
    </source>
</evidence>
<reference evidence="9 10" key="1">
    <citation type="submission" date="2024-04" db="EMBL/GenBank/DDBJ databases">
        <authorList>
            <person name="Fracassetti M."/>
        </authorList>
    </citation>
    <scope>NUCLEOTIDE SEQUENCE [LARGE SCALE GENOMIC DNA]</scope>
</reference>
<proteinExistence type="predicted"/>
<feature type="compositionally biased region" description="Low complexity" evidence="7">
    <location>
        <begin position="465"/>
        <end position="486"/>
    </location>
</feature>
<feature type="region of interest" description="Disordered" evidence="7">
    <location>
        <begin position="119"/>
        <end position="148"/>
    </location>
</feature>
<dbReference type="Proteomes" id="UP001497516">
    <property type="component" value="Chromosome 1"/>
</dbReference>
<dbReference type="PANTHER" id="PTHR31429:SF24">
    <property type="entry name" value="WRKY TRANSCRIPTION FACTOR 72-RELATED"/>
    <property type="match status" value="1"/>
</dbReference>
<dbReference type="InterPro" id="IPR003657">
    <property type="entry name" value="WRKY_dom"/>
</dbReference>
<dbReference type="SUPFAM" id="SSF118290">
    <property type="entry name" value="WRKY DNA-binding domain"/>
    <property type="match status" value="1"/>
</dbReference>
<feature type="compositionally biased region" description="Low complexity" evidence="7">
    <location>
        <begin position="127"/>
        <end position="140"/>
    </location>
</feature>